<dbReference type="InterPro" id="IPR006700">
    <property type="entry name" value="RsmE"/>
</dbReference>
<dbReference type="GO" id="GO:0005737">
    <property type="term" value="C:cytoplasm"/>
    <property type="evidence" value="ECO:0007669"/>
    <property type="project" value="UniProtKB-SubCell"/>
</dbReference>
<dbReference type="InterPro" id="IPR029026">
    <property type="entry name" value="tRNA_m1G_MTases_N"/>
</dbReference>
<dbReference type="PIRSF" id="PIRSF015601">
    <property type="entry name" value="MTase_slr0722"/>
    <property type="match status" value="1"/>
</dbReference>
<evidence type="ECO:0000313" key="16">
    <source>
        <dbReference type="Proteomes" id="UP000317303"/>
    </source>
</evidence>
<evidence type="ECO:0000256" key="1">
    <source>
        <dbReference type="ARBA" id="ARBA00004496"/>
    </source>
</evidence>
<dbReference type="PANTHER" id="PTHR30027:SF3">
    <property type="entry name" value="16S RRNA (URACIL(1498)-N(3))-METHYLTRANSFERASE"/>
    <property type="match status" value="1"/>
</dbReference>
<evidence type="ECO:0000256" key="9">
    <source>
        <dbReference type="ARBA" id="ARBA00022691"/>
    </source>
</evidence>
<dbReference type="GO" id="GO:0070042">
    <property type="term" value="F:rRNA (uridine-N3-)-methyltransferase activity"/>
    <property type="evidence" value="ECO:0007669"/>
    <property type="project" value="TreeGrafter"/>
</dbReference>
<dbReference type="Gene3D" id="2.40.240.20">
    <property type="entry name" value="Hypothetical PUA domain-like, domain 1"/>
    <property type="match status" value="1"/>
</dbReference>
<dbReference type="GO" id="GO:0070475">
    <property type="term" value="P:rRNA base methylation"/>
    <property type="evidence" value="ECO:0007669"/>
    <property type="project" value="TreeGrafter"/>
</dbReference>
<dbReference type="AlphaFoldDB" id="A0A660C8W1"/>
<keyword evidence="6 12" id="KW-0698">rRNA processing</keyword>
<dbReference type="PANTHER" id="PTHR30027">
    <property type="entry name" value="RIBOSOMAL RNA SMALL SUBUNIT METHYLTRANSFERASE E"/>
    <property type="match status" value="1"/>
</dbReference>
<reference evidence="15 16" key="1">
    <citation type="submission" date="2019-07" db="EMBL/GenBank/DDBJ databases">
        <title>R&amp;d 2014.</title>
        <authorList>
            <person name="Klenk H.-P."/>
        </authorList>
    </citation>
    <scope>NUCLEOTIDE SEQUENCE [LARGE SCALE GENOMIC DNA]</scope>
    <source>
        <strain evidence="15 16">DSM 43194</strain>
    </source>
</reference>
<dbReference type="OrthoDB" id="9808126at2"/>
<evidence type="ECO:0000256" key="10">
    <source>
        <dbReference type="ARBA" id="ARBA00025699"/>
    </source>
</evidence>
<dbReference type="SUPFAM" id="SSF75217">
    <property type="entry name" value="alpha/beta knot"/>
    <property type="match status" value="1"/>
</dbReference>
<evidence type="ECO:0000256" key="12">
    <source>
        <dbReference type="PIRNR" id="PIRNR015601"/>
    </source>
</evidence>
<dbReference type="NCBIfam" id="TIGR00046">
    <property type="entry name" value="RsmE family RNA methyltransferase"/>
    <property type="match status" value="1"/>
</dbReference>
<keyword evidence="8 12" id="KW-0808">Transferase</keyword>
<dbReference type="Pfam" id="PF20260">
    <property type="entry name" value="PUA_4"/>
    <property type="match status" value="1"/>
</dbReference>
<comment type="catalytic activity">
    <reaction evidence="11 12">
        <text>uridine(1498) in 16S rRNA + S-adenosyl-L-methionine = N(3)-methyluridine(1498) in 16S rRNA + S-adenosyl-L-homocysteine + H(+)</text>
        <dbReference type="Rhea" id="RHEA:42920"/>
        <dbReference type="Rhea" id="RHEA-COMP:10283"/>
        <dbReference type="Rhea" id="RHEA-COMP:10284"/>
        <dbReference type="ChEBI" id="CHEBI:15378"/>
        <dbReference type="ChEBI" id="CHEBI:57856"/>
        <dbReference type="ChEBI" id="CHEBI:59789"/>
        <dbReference type="ChEBI" id="CHEBI:65315"/>
        <dbReference type="ChEBI" id="CHEBI:74502"/>
        <dbReference type="EC" id="2.1.1.193"/>
    </reaction>
</comment>
<keyword evidence="9 12" id="KW-0949">S-adenosyl-L-methionine</keyword>
<dbReference type="EC" id="2.1.1.193" evidence="3 12"/>
<dbReference type="InterPro" id="IPR015947">
    <property type="entry name" value="PUA-like_sf"/>
</dbReference>
<evidence type="ECO:0000256" key="7">
    <source>
        <dbReference type="ARBA" id="ARBA00022603"/>
    </source>
</evidence>
<protein>
    <recommendedName>
        <fullName evidence="4 12">Ribosomal RNA small subunit methyltransferase E</fullName>
        <ecNumber evidence="3 12">2.1.1.193</ecNumber>
    </recommendedName>
</protein>
<dbReference type="InterPro" id="IPR046887">
    <property type="entry name" value="RsmE_PUA-like"/>
</dbReference>
<dbReference type="Gene3D" id="3.40.1280.10">
    <property type="match status" value="1"/>
</dbReference>
<organism evidence="15 16">
    <name type="scientific">Prauserella rugosa</name>
    <dbReference type="NCBI Taxonomy" id="43354"/>
    <lineage>
        <taxon>Bacteria</taxon>
        <taxon>Bacillati</taxon>
        <taxon>Actinomycetota</taxon>
        <taxon>Actinomycetes</taxon>
        <taxon>Pseudonocardiales</taxon>
        <taxon>Pseudonocardiaceae</taxon>
        <taxon>Prauserella</taxon>
    </lineage>
</organism>
<keyword evidence="16" id="KW-1185">Reference proteome</keyword>
<evidence type="ECO:0000256" key="4">
    <source>
        <dbReference type="ARBA" id="ARBA00013673"/>
    </source>
</evidence>
<evidence type="ECO:0000256" key="5">
    <source>
        <dbReference type="ARBA" id="ARBA00022490"/>
    </source>
</evidence>
<feature type="domain" description="Ribosomal RNA small subunit methyltransferase E PUA-like" evidence="14">
    <location>
        <begin position="34"/>
        <end position="68"/>
    </location>
</feature>
<keyword evidence="5 12" id="KW-0963">Cytoplasm</keyword>
<dbReference type="NCBIfam" id="NF008693">
    <property type="entry name" value="PRK11713.2-3"/>
    <property type="match status" value="1"/>
</dbReference>
<dbReference type="FunFam" id="3.40.1280.10:FF:000023">
    <property type="entry name" value="Ribosomal RNA small subunit methyltransferase E"/>
    <property type="match status" value="1"/>
</dbReference>
<dbReference type="Proteomes" id="UP000317303">
    <property type="component" value="Unassembled WGS sequence"/>
</dbReference>
<name>A0A660C8W1_9PSEU</name>
<comment type="caution">
    <text evidence="15">The sequence shown here is derived from an EMBL/GenBank/DDBJ whole genome shotgun (WGS) entry which is preliminary data.</text>
</comment>
<accession>A0A660C8W1</accession>
<dbReference type="EMBL" id="VLJV01000001">
    <property type="protein sequence ID" value="TWH19716.1"/>
    <property type="molecule type" value="Genomic_DNA"/>
</dbReference>
<keyword evidence="7 12" id="KW-0489">Methyltransferase</keyword>
<dbReference type="Pfam" id="PF04452">
    <property type="entry name" value="Methyltrans_RNA"/>
    <property type="match status" value="1"/>
</dbReference>
<evidence type="ECO:0000256" key="11">
    <source>
        <dbReference type="ARBA" id="ARBA00047944"/>
    </source>
</evidence>
<feature type="domain" description="Ribosomal RNA small subunit methyltransferase E methyltransferase" evidence="13">
    <location>
        <begin position="92"/>
        <end position="254"/>
    </location>
</feature>
<dbReference type="CDD" id="cd18084">
    <property type="entry name" value="RsmE-like"/>
    <property type="match status" value="1"/>
</dbReference>
<comment type="subcellular location">
    <subcellularLocation>
        <location evidence="1 12">Cytoplasm</location>
    </subcellularLocation>
</comment>
<evidence type="ECO:0000259" key="13">
    <source>
        <dbReference type="Pfam" id="PF04452"/>
    </source>
</evidence>
<evidence type="ECO:0000313" key="15">
    <source>
        <dbReference type="EMBL" id="TWH19716.1"/>
    </source>
</evidence>
<sequence length="261" mass="26919">MAEGPDTHDVPEAPVSTPPVFLVDDLPAADSAVLDGDEARHAVTVRRTRAGERLTLADGRGGLADCVVDAVEPGRHPTLEVTVLARRQDPEPALRVTIVQALAKGDRGELAVELATEAGADAVLPWKAARSVARWDDGPRGAKALAKWRTTARAAAKQARRGRVPDVPEPVTTVELAARLSTAAGAYLLEATAEVGLKDVALPDHGDVYLVVGPEGGVTGEELAALTDAGAVGVRLGPTVLRTSTAGAVALGTLGALTARW</sequence>
<proteinExistence type="inferred from homology"/>
<evidence type="ECO:0000256" key="3">
    <source>
        <dbReference type="ARBA" id="ARBA00012328"/>
    </source>
</evidence>
<comment type="similarity">
    <text evidence="2 12">Belongs to the RNA methyltransferase RsmE family.</text>
</comment>
<evidence type="ECO:0000259" key="14">
    <source>
        <dbReference type="Pfam" id="PF20260"/>
    </source>
</evidence>
<evidence type="ECO:0000256" key="2">
    <source>
        <dbReference type="ARBA" id="ARBA00005528"/>
    </source>
</evidence>
<evidence type="ECO:0000256" key="6">
    <source>
        <dbReference type="ARBA" id="ARBA00022552"/>
    </source>
</evidence>
<evidence type="ECO:0000256" key="8">
    <source>
        <dbReference type="ARBA" id="ARBA00022679"/>
    </source>
</evidence>
<comment type="function">
    <text evidence="10 12">Specifically methylates the N3 position of the uracil ring of uridine 1498 (m3U1498) in 16S rRNA. Acts on the fully assembled 30S ribosomal subunit.</text>
</comment>
<dbReference type="SUPFAM" id="SSF88697">
    <property type="entry name" value="PUA domain-like"/>
    <property type="match status" value="1"/>
</dbReference>
<dbReference type="InterPro" id="IPR046886">
    <property type="entry name" value="RsmE_MTase_dom"/>
</dbReference>
<dbReference type="InterPro" id="IPR029028">
    <property type="entry name" value="Alpha/beta_knot_MTases"/>
</dbReference>
<gene>
    <name evidence="15" type="ORF">JD82_01545</name>
</gene>
<dbReference type="RefSeq" id="WP_051757467.1">
    <property type="nucleotide sequence ID" value="NZ_JOIJ01000002.1"/>
</dbReference>